<reference evidence="4 5" key="1">
    <citation type="journal article" date="2021" name="Sci. Rep.">
        <title>The distribution of antibiotic resistance genes in chicken gut microbiota commensals.</title>
        <authorList>
            <person name="Juricova H."/>
            <person name="Matiasovicova J."/>
            <person name="Kubasova T."/>
            <person name="Cejkova D."/>
            <person name="Rychlik I."/>
        </authorList>
    </citation>
    <scope>NUCLEOTIDE SEQUENCE [LARGE SCALE GENOMIC DNA]</scope>
    <source>
        <strain evidence="4 5">An564</strain>
    </source>
</reference>
<dbReference type="Pfam" id="PF13508">
    <property type="entry name" value="Acetyltransf_7"/>
    <property type="match status" value="1"/>
</dbReference>
<dbReference type="InterPro" id="IPR016181">
    <property type="entry name" value="Acyl_CoA_acyltransferase"/>
</dbReference>
<evidence type="ECO:0000259" key="3">
    <source>
        <dbReference type="PROSITE" id="PS51186"/>
    </source>
</evidence>
<keyword evidence="1" id="KW-0808">Transferase</keyword>
<dbReference type="Proteomes" id="UP000724149">
    <property type="component" value="Unassembled WGS sequence"/>
</dbReference>
<feature type="domain" description="N-acetyltransferase" evidence="3">
    <location>
        <begin position="1"/>
        <end position="141"/>
    </location>
</feature>
<protein>
    <submittedName>
        <fullName evidence="4">GNAT family N-acetyltransferase</fullName>
    </submittedName>
</protein>
<evidence type="ECO:0000313" key="5">
    <source>
        <dbReference type="Proteomes" id="UP000724149"/>
    </source>
</evidence>
<organism evidence="4 5">
    <name type="scientific">Hydrogenoanaerobacterium saccharovorans</name>
    <dbReference type="NCBI Taxonomy" id="474960"/>
    <lineage>
        <taxon>Bacteria</taxon>
        <taxon>Bacillati</taxon>
        <taxon>Bacillota</taxon>
        <taxon>Clostridia</taxon>
        <taxon>Eubacteriales</taxon>
        <taxon>Oscillospiraceae</taxon>
        <taxon>Hydrogenoanaerobacterium</taxon>
    </lineage>
</organism>
<dbReference type="SUPFAM" id="SSF55729">
    <property type="entry name" value="Acyl-CoA N-acyltransferases (Nat)"/>
    <property type="match status" value="1"/>
</dbReference>
<accession>A0ABS2GPZ6</accession>
<gene>
    <name evidence="4" type="ORF">H9X81_10165</name>
</gene>
<dbReference type="Gene3D" id="3.40.630.30">
    <property type="match status" value="1"/>
</dbReference>
<dbReference type="PROSITE" id="PS51186">
    <property type="entry name" value="GNAT"/>
    <property type="match status" value="1"/>
</dbReference>
<keyword evidence="2" id="KW-0012">Acyltransferase</keyword>
<name>A0ABS2GPZ6_9FIRM</name>
<dbReference type="PANTHER" id="PTHR43800">
    <property type="entry name" value="PEPTIDYL-LYSINE N-ACETYLTRANSFERASE YJAB"/>
    <property type="match status" value="1"/>
</dbReference>
<dbReference type="InterPro" id="IPR000182">
    <property type="entry name" value="GNAT_dom"/>
</dbReference>
<dbReference type="EMBL" id="JACSNR010000010">
    <property type="protein sequence ID" value="MBM6924046.1"/>
    <property type="molecule type" value="Genomic_DNA"/>
</dbReference>
<sequence>MIRLAERQDLDRIMEIWLEGNLQAHDFVDPDYWIGCFQEVREAIAQADVWVWDENDRVEAFAGMVEHYLAGLFVSGAQRGKGIGGLLLEHIKEQRFPLTLHVYSRNAGAVQFYERHGFGTVSEYIDPETGQPEREMIFPPRS</sequence>
<dbReference type="RefSeq" id="WP_204721688.1">
    <property type="nucleotide sequence ID" value="NZ_JACSNR010000010.1"/>
</dbReference>
<comment type="caution">
    <text evidence="4">The sequence shown here is derived from an EMBL/GenBank/DDBJ whole genome shotgun (WGS) entry which is preliminary data.</text>
</comment>
<evidence type="ECO:0000313" key="4">
    <source>
        <dbReference type="EMBL" id="MBM6924046.1"/>
    </source>
</evidence>
<dbReference type="PANTHER" id="PTHR43800:SF1">
    <property type="entry name" value="PEPTIDYL-LYSINE N-ACETYLTRANSFERASE YJAB"/>
    <property type="match status" value="1"/>
</dbReference>
<evidence type="ECO:0000256" key="2">
    <source>
        <dbReference type="ARBA" id="ARBA00023315"/>
    </source>
</evidence>
<dbReference type="CDD" id="cd04301">
    <property type="entry name" value="NAT_SF"/>
    <property type="match status" value="1"/>
</dbReference>
<keyword evidence="5" id="KW-1185">Reference proteome</keyword>
<evidence type="ECO:0000256" key="1">
    <source>
        <dbReference type="ARBA" id="ARBA00022679"/>
    </source>
</evidence>
<proteinExistence type="predicted"/>